<proteinExistence type="predicted"/>
<feature type="compositionally biased region" description="Polar residues" evidence="1">
    <location>
        <begin position="361"/>
        <end position="370"/>
    </location>
</feature>
<evidence type="ECO:0000313" key="3">
    <source>
        <dbReference type="Proteomes" id="UP001152795"/>
    </source>
</evidence>
<accession>A0A7D9HAP3</accession>
<comment type="caution">
    <text evidence="2">The sequence shown here is derived from an EMBL/GenBank/DDBJ whole genome shotgun (WGS) entry which is preliminary data.</text>
</comment>
<feature type="compositionally biased region" description="Polar residues" evidence="1">
    <location>
        <begin position="329"/>
        <end position="343"/>
    </location>
</feature>
<keyword evidence="3" id="KW-1185">Reference proteome</keyword>
<dbReference type="AlphaFoldDB" id="A0A7D9HAP3"/>
<evidence type="ECO:0000256" key="1">
    <source>
        <dbReference type="SAM" id="MobiDB-lite"/>
    </source>
</evidence>
<gene>
    <name evidence="2" type="ORF">PACLA_8A014725</name>
</gene>
<name>A0A7D9HAP3_PARCT</name>
<dbReference type="Proteomes" id="UP001152795">
    <property type="component" value="Unassembled WGS sequence"/>
</dbReference>
<feature type="compositionally biased region" description="Pro residues" evidence="1">
    <location>
        <begin position="344"/>
        <end position="358"/>
    </location>
</feature>
<protein>
    <submittedName>
        <fullName evidence="2">Uncharacterized protein</fullName>
    </submittedName>
</protein>
<feature type="compositionally biased region" description="Basic and acidic residues" evidence="1">
    <location>
        <begin position="23"/>
        <end position="37"/>
    </location>
</feature>
<feature type="region of interest" description="Disordered" evidence="1">
    <location>
        <begin position="329"/>
        <end position="380"/>
    </location>
</feature>
<feature type="region of interest" description="Disordered" evidence="1">
    <location>
        <begin position="1"/>
        <end position="76"/>
    </location>
</feature>
<feature type="compositionally biased region" description="Acidic residues" evidence="1">
    <location>
        <begin position="41"/>
        <end position="76"/>
    </location>
</feature>
<sequence>MAEINEYQSEEEELEPEIENNEENDKTNPKNKNDKNPETTLSDDDDDGEEKVEGENSDEELAYYADEDDNDDDDDEEINNEASALFLKQIWDAHCMTIQKQKQSKFLPATKKFLAAGFTQKEKMLNNNKQLISHLKNLAMGDDVKRLMLIDTEKYNTMIKNLDRLVANRQILDEAKQTTAEGELIEGHANMTASVAKKQPHATDDIINYSKKRHNYRKELAEKAAATAPAAATAGGGPLPKAGSLASSERLIKAFLKNNNVKDTPKGVKFQSKTLNFSFDDMIADLTKNVTKKKTNLNTGQHQKLLRELKKLNMPVSYIRSENLKGQYRSLSETGGGASTSQGTPPPAYETPPPPGTPQPLFQNFPTTPLSKKGQKRPYM</sequence>
<evidence type="ECO:0000313" key="2">
    <source>
        <dbReference type="EMBL" id="CAB3978027.1"/>
    </source>
</evidence>
<dbReference type="EMBL" id="CACRXK020000084">
    <property type="protein sequence ID" value="CAB3978027.1"/>
    <property type="molecule type" value="Genomic_DNA"/>
</dbReference>
<reference evidence="2" key="1">
    <citation type="submission" date="2020-04" db="EMBL/GenBank/DDBJ databases">
        <authorList>
            <person name="Alioto T."/>
            <person name="Alioto T."/>
            <person name="Gomez Garrido J."/>
        </authorList>
    </citation>
    <scope>NUCLEOTIDE SEQUENCE</scope>
    <source>
        <strain evidence="2">A484AB</strain>
    </source>
</reference>
<feature type="compositionally biased region" description="Acidic residues" evidence="1">
    <location>
        <begin position="8"/>
        <end position="22"/>
    </location>
</feature>
<organism evidence="2 3">
    <name type="scientific">Paramuricea clavata</name>
    <name type="common">Red gorgonian</name>
    <name type="synonym">Violescent sea-whip</name>
    <dbReference type="NCBI Taxonomy" id="317549"/>
    <lineage>
        <taxon>Eukaryota</taxon>
        <taxon>Metazoa</taxon>
        <taxon>Cnidaria</taxon>
        <taxon>Anthozoa</taxon>
        <taxon>Octocorallia</taxon>
        <taxon>Malacalcyonacea</taxon>
        <taxon>Plexauridae</taxon>
        <taxon>Paramuricea</taxon>
    </lineage>
</organism>